<evidence type="ECO:0000256" key="6">
    <source>
        <dbReference type="ARBA" id="ARBA00022958"/>
    </source>
</evidence>
<keyword evidence="8" id="KW-0406">Ion transport</keyword>
<keyword evidence="4" id="KW-0633">Potassium transport</keyword>
<dbReference type="GO" id="GO:0016020">
    <property type="term" value="C:membrane"/>
    <property type="evidence" value="ECO:0007669"/>
    <property type="project" value="UniProtKB-SubCell"/>
</dbReference>
<keyword evidence="9 11" id="KW-0472">Membrane</keyword>
<dbReference type="InterPro" id="IPR057290">
    <property type="entry name" value="CHX17_C"/>
</dbReference>
<accession>A0A8T2QK06</accession>
<feature type="transmembrane region" description="Helical" evidence="11">
    <location>
        <begin position="58"/>
        <end position="77"/>
    </location>
</feature>
<feature type="transmembrane region" description="Helical" evidence="11">
    <location>
        <begin position="341"/>
        <end position="361"/>
    </location>
</feature>
<feature type="transmembrane region" description="Helical" evidence="11">
    <location>
        <begin position="158"/>
        <end position="179"/>
    </location>
</feature>
<dbReference type="GO" id="GO:0012505">
    <property type="term" value="C:endomembrane system"/>
    <property type="evidence" value="ECO:0007669"/>
    <property type="project" value="TreeGrafter"/>
</dbReference>
<gene>
    <name evidence="15" type="ORF">KP509_34G040500</name>
</gene>
<dbReference type="InterPro" id="IPR057291">
    <property type="entry name" value="CHX17_2nd"/>
</dbReference>
<keyword evidence="3" id="KW-0050">Antiport</keyword>
<evidence type="ECO:0000259" key="14">
    <source>
        <dbReference type="Pfam" id="PF23259"/>
    </source>
</evidence>
<evidence type="ECO:0000259" key="13">
    <source>
        <dbReference type="Pfam" id="PF23256"/>
    </source>
</evidence>
<organism evidence="15 16">
    <name type="scientific">Ceratopteris richardii</name>
    <name type="common">Triangle waterfern</name>
    <dbReference type="NCBI Taxonomy" id="49495"/>
    <lineage>
        <taxon>Eukaryota</taxon>
        <taxon>Viridiplantae</taxon>
        <taxon>Streptophyta</taxon>
        <taxon>Embryophyta</taxon>
        <taxon>Tracheophyta</taxon>
        <taxon>Polypodiopsida</taxon>
        <taxon>Polypodiidae</taxon>
        <taxon>Polypodiales</taxon>
        <taxon>Pteridineae</taxon>
        <taxon>Pteridaceae</taxon>
        <taxon>Parkerioideae</taxon>
        <taxon>Ceratopteris</taxon>
    </lineage>
</organism>
<evidence type="ECO:0000256" key="5">
    <source>
        <dbReference type="ARBA" id="ARBA00022692"/>
    </source>
</evidence>
<evidence type="ECO:0000256" key="7">
    <source>
        <dbReference type="ARBA" id="ARBA00022989"/>
    </source>
</evidence>
<feature type="transmembrane region" description="Helical" evidence="11">
    <location>
        <begin position="27"/>
        <end position="46"/>
    </location>
</feature>
<protein>
    <recommendedName>
        <fullName evidence="17">Cation/H+ exchanger domain-containing protein</fullName>
    </recommendedName>
</protein>
<comment type="similarity">
    <text evidence="10">Belongs to the monovalent cation:proton antiporter 2 (CPA2) transporter (TC 2.A.37) family. CHX (TC 2.A.37.4) subfamily.</text>
</comment>
<evidence type="ECO:0000256" key="4">
    <source>
        <dbReference type="ARBA" id="ARBA00022538"/>
    </source>
</evidence>
<name>A0A8T2QK06_CERRI</name>
<feature type="transmembrane region" description="Helical" evidence="11">
    <location>
        <begin position="191"/>
        <end position="215"/>
    </location>
</feature>
<evidence type="ECO:0000313" key="15">
    <source>
        <dbReference type="EMBL" id="KAH7284136.1"/>
    </source>
</evidence>
<feature type="transmembrane region" description="Helical" evidence="11">
    <location>
        <begin position="262"/>
        <end position="295"/>
    </location>
</feature>
<dbReference type="GO" id="GO:0006885">
    <property type="term" value="P:regulation of pH"/>
    <property type="evidence" value="ECO:0007669"/>
    <property type="project" value="TreeGrafter"/>
</dbReference>
<feature type="transmembrane region" description="Helical" evidence="11">
    <location>
        <begin position="373"/>
        <end position="392"/>
    </location>
</feature>
<reference evidence="15" key="1">
    <citation type="submission" date="2021-08" db="EMBL/GenBank/DDBJ databases">
        <title>WGS assembly of Ceratopteris richardii.</title>
        <authorList>
            <person name="Marchant D.B."/>
            <person name="Chen G."/>
            <person name="Jenkins J."/>
            <person name="Shu S."/>
            <person name="Leebens-Mack J."/>
            <person name="Grimwood J."/>
            <person name="Schmutz J."/>
            <person name="Soltis P."/>
            <person name="Soltis D."/>
            <person name="Chen Z.-H."/>
        </authorList>
    </citation>
    <scope>NUCLEOTIDE SEQUENCE</scope>
    <source>
        <strain evidence="15">Whitten #5841</strain>
        <tissue evidence="15">Leaf</tissue>
    </source>
</reference>
<dbReference type="InterPro" id="IPR006153">
    <property type="entry name" value="Cation/H_exchanger_TM"/>
</dbReference>
<evidence type="ECO:0000256" key="10">
    <source>
        <dbReference type="ARBA" id="ARBA00038341"/>
    </source>
</evidence>
<evidence type="ECO:0000256" key="3">
    <source>
        <dbReference type="ARBA" id="ARBA00022449"/>
    </source>
</evidence>
<dbReference type="Proteomes" id="UP000825935">
    <property type="component" value="Chromosome 34"/>
</dbReference>
<dbReference type="Pfam" id="PF00999">
    <property type="entry name" value="Na_H_Exchanger"/>
    <property type="match status" value="1"/>
</dbReference>
<dbReference type="GO" id="GO:1902600">
    <property type="term" value="P:proton transmembrane transport"/>
    <property type="evidence" value="ECO:0007669"/>
    <property type="project" value="InterPro"/>
</dbReference>
<feature type="domain" description="Cation/H+ exchanger transmembrane" evidence="12">
    <location>
        <begin position="41"/>
        <end position="423"/>
    </location>
</feature>
<dbReference type="PANTHER" id="PTHR32468">
    <property type="entry name" value="CATION/H + ANTIPORTER"/>
    <property type="match status" value="1"/>
</dbReference>
<evidence type="ECO:0000313" key="16">
    <source>
        <dbReference type="Proteomes" id="UP000825935"/>
    </source>
</evidence>
<evidence type="ECO:0000256" key="8">
    <source>
        <dbReference type="ARBA" id="ARBA00023065"/>
    </source>
</evidence>
<dbReference type="GO" id="GO:0006813">
    <property type="term" value="P:potassium ion transport"/>
    <property type="evidence" value="ECO:0007669"/>
    <property type="project" value="UniProtKB-KW"/>
</dbReference>
<dbReference type="InterPro" id="IPR050794">
    <property type="entry name" value="CPA2_transporter"/>
</dbReference>
<proteinExistence type="inferred from homology"/>
<dbReference type="PANTHER" id="PTHR32468:SF0">
    <property type="entry name" value="K(+)_H(+) ANTIPORTER 1"/>
    <property type="match status" value="1"/>
</dbReference>
<dbReference type="GO" id="GO:0015297">
    <property type="term" value="F:antiporter activity"/>
    <property type="evidence" value="ECO:0007669"/>
    <property type="project" value="UniProtKB-KW"/>
</dbReference>
<feature type="transmembrane region" description="Helical" evidence="11">
    <location>
        <begin position="221"/>
        <end position="241"/>
    </location>
</feature>
<evidence type="ECO:0008006" key="17">
    <source>
        <dbReference type="Google" id="ProtNLM"/>
    </source>
</evidence>
<dbReference type="EMBL" id="CM035439">
    <property type="protein sequence ID" value="KAH7284136.1"/>
    <property type="molecule type" value="Genomic_DNA"/>
</dbReference>
<comment type="subcellular location">
    <subcellularLocation>
        <location evidence="1">Membrane</location>
        <topology evidence="1">Multi-pass membrane protein</topology>
    </subcellularLocation>
</comment>
<comment type="caution">
    <text evidence="15">The sequence shown here is derived from an EMBL/GenBank/DDBJ whole genome shotgun (WGS) entry which is preliminary data.</text>
</comment>
<dbReference type="Pfam" id="PF23259">
    <property type="entry name" value="CHX17_C"/>
    <property type="match status" value="1"/>
</dbReference>
<keyword evidence="16" id="KW-1185">Reference proteome</keyword>
<keyword evidence="7 11" id="KW-1133">Transmembrane helix</keyword>
<sequence length="857" mass="93129">MATNSTCPAAMKATSNGAWQGDNPLDFALPLFIVQICIVLFVTRALAVPLNYLRQPRVIAEIVGGVLLGPSALGKIGSYEQRIFPKKSLTLLETVADLGLLFFLFLVGLELDLSSLRKTGRQALSIAAAGIALPFVAGVGVSVVLHNTIAAGAKFTPFLVFMGVAFSITAFPVLARILAERRLLTTDVGHIAMSAAAVNDVVAWVLLALAVALSASGKSPLVALYVLLCGIAFVIFVFTVVKPIMAKIAGEAVENEPVSEMYVAVTLAAVLISGFATDSIGIHAIFGAFVFGLVIPKHGPFAAVLTEKIEDLVTVLFLPLYFAVSGLKTNIGAINSAQSGGLLVLVITVTCGGKVIGTFAAAYLNKMGWRKSITLGFLMNTKGLVELIVLNIGKDRKVLNDETFAIMVIMALFTTFITTPMVMWLYKPARNHVPYTRRTLQLSTQKDSAESELRLLSCIHGTSNVHAIINLVEAIRGLRRRPLHMYVLHLLELSERPSSIMRVQKLRREGRPFWGNEQSVINNIVVSFEAFGQLSKVTVRPMTVISRFDNMHEDICMSAEEKRITVIILPFFKNFNPITGMWEGHSSGLHQVTQKVLRHAPCSVGILVDRGIGMKSSASSSVDQNIAVLFFGGSDDREALAFGYRMAEHPGVRLWVFRFLSDELPETDRVSIALPHQRLSNEGSGGIERFSLSSKRSATVGWFHFMADNVDWTVESKLDEECLQPAKKNPDDKSSAQIIFEEKTISDPLEAALAVGKMAELSLIIVGRGRKPARLFSILSGRQLEYPELGPVGGVLTAAPLTDVRCSLLVVQQYDSLLHESPLPSKVMDIQMPEIPVISTSSPKTNVSDQQFESSAV</sequence>
<evidence type="ECO:0000256" key="11">
    <source>
        <dbReference type="SAM" id="Phobius"/>
    </source>
</evidence>
<feature type="transmembrane region" description="Helical" evidence="11">
    <location>
        <begin position="123"/>
        <end position="146"/>
    </location>
</feature>
<evidence type="ECO:0000256" key="9">
    <source>
        <dbReference type="ARBA" id="ARBA00023136"/>
    </source>
</evidence>
<dbReference type="OMA" id="CTFIVPP"/>
<keyword evidence="6" id="KW-0630">Potassium</keyword>
<dbReference type="Gene3D" id="1.20.1530.20">
    <property type="match status" value="1"/>
</dbReference>
<evidence type="ECO:0000259" key="12">
    <source>
        <dbReference type="Pfam" id="PF00999"/>
    </source>
</evidence>
<dbReference type="AlphaFoldDB" id="A0A8T2QK06"/>
<feature type="domain" description="Cation/H(+) antiporter central" evidence="13">
    <location>
        <begin position="480"/>
        <end position="619"/>
    </location>
</feature>
<feature type="domain" description="Cation/H(+) antiporter C-terminal" evidence="14">
    <location>
        <begin position="626"/>
        <end position="669"/>
    </location>
</feature>
<feature type="transmembrane region" description="Helical" evidence="11">
    <location>
        <begin position="404"/>
        <end position="426"/>
    </location>
</feature>
<evidence type="ECO:0000256" key="2">
    <source>
        <dbReference type="ARBA" id="ARBA00022448"/>
    </source>
</evidence>
<dbReference type="FunFam" id="1.20.1530.20:FF:000003">
    <property type="entry name" value="Cation/H(+) antiporter 15"/>
    <property type="match status" value="1"/>
</dbReference>
<evidence type="ECO:0000256" key="1">
    <source>
        <dbReference type="ARBA" id="ARBA00004141"/>
    </source>
</evidence>
<dbReference type="InterPro" id="IPR038770">
    <property type="entry name" value="Na+/solute_symporter_sf"/>
</dbReference>
<keyword evidence="2" id="KW-0813">Transport</keyword>
<feature type="transmembrane region" description="Helical" evidence="11">
    <location>
        <begin position="89"/>
        <end position="111"/>
    </location>
</feature>
<dbReference type="OrthoDB" id="2687058at2759"/>
<keyword evidence="5 11" id="KW-0812">Transmembrane</keyword>
<dbReference type="Pfam" id="PF23256">
    <property type="entry name" value="CHX17_2nd"/>
    <property type="match status" value="1"/>
</dbReference>
<feature type="transmembrane region" description="Helical" evidence="11">
    <location>
        <begin position="315"/>
        <end position="334"/>
    </location>
</feature>